<feature type="active site" description="Charge relay system" evidence="2">
    <location>
        <position position="205"/>
    </location>
</feature>
<evidence type="ECO:0000259" key="3">
    <source>
        <dbReference type="Pfam" id="PF12697"/>
    </source>
</evidence>
<reference evidence="5" key="1">
    <citation type="submission" date="2017-08" db="EMBL/GenBank/DDBJ databases">
        <authorList>
            <person name="Varghese N."/>
            <person name="Submissions S."/>
        </authorList>
    </citation>
    <scope>NUCLEOTIDE SEQUENCE [LARGE SCALE GENOMIC DNA]</scope>
    <source>
        <strain evidence="5">DSM 23173</strain>
    </source>
</reference>
<dbReference type="AlphaFoldDB" id="A0A285ULA3"/>
<proteinExistence type="inferred from homology"/>
<keyword evidence="5" id="KW-1185">Reference proteome</keyword>
<dbReference type="RefSeq" id="WP_342745144.1">
    <property type="nucleotide sequence ID" value="NZ_OBQF01000004.1"/>
</dbReference>
<name>A0A285ULA3_9STAP</name>
<feature type="domain" description="AB hydrolase-1" evidence="3">
    <location>
        <begin position="7"/>
        <end position="209"/>
    </location>
</feature>
<protein>
    <submittedName>
        <fullName evidence="4">Esterase/lipase</fullName>
    </submittedName>
</protein>
<dbReference type="InterPro" id="IPR000073">
    <property type="entry name" value="AB_hydrolase_1"/>
</dbReference>
<dbReference type="InterPro" id="IPR029058">
    <property type="entry name" value="AB_hydrolase_fold"/>
</dbReference>
<sequence length="234" mass="27358">MSGKIGVLFLHGYTGGRYELEPLFRYLKSRYEFEYEFPVYPGHGHHLDFNNVTGDDWYEEAFEAYEVLSRKVDEIYIIGFSMGGLFASHIAQHNHVDKLLLIAPAFEHTHINRLARLNLRPEGLAEHFKLKTMDVVRSRLPKLSLQAFNEFRAIMDAKMPNYEEIESETLIVHGTIDLLVPYMSSVDAWKKMKNCRLELIENAPHIMAYTENHQHTLNIIAERFLFLDMKRVLE</sequence>
<dbReference type="Proteomes" id="UP000219412">
    <property type="component" value="Unassembled WGS sequence"/>
</dbReference>
<dbReference type="PIRSF" id="PIRSF017388">
    <property type="entry name" value="Esterase_lipase"/>
    <property type="match status" value="1"/>
</dbReference>
<feature type="active site" description="Charge relay system" evidence="2">
    <location>
        <position position="177"/>
    </location>
</feature>
<dbReference type="Gene3D" id="3.40.50.1820">
    <property type="entry name" value="alpha/beta hydrolase"/>
    <property type="match status" value="1"/>
</dbReference>
<accession>A0A285ULA3</accession>
<dbReference type="InterPro" id="IPR012354">
    <property type="entry name" value="Esterase_lipase"/>
</dbReference>
<evidence type="ECO:0000256" key="2">
    <source>
        <dbReference type="PIRSR" id="PIRSR017388-1"/>
    </source>
</evidence>
<organism evidence="4 5">
    <name type="scientific">Salinicoccus kekensis</name>
    <dbReference type="NCBI Taxonomy" id="714307"/>
    <lineage>
        <taxon>Bacteria</taxon>
        <taxon>Bacillati</taxon>
        <taxon>Bacillota</taxon>
        <taxon>Bacilli</taxon>
        <taxon>Bacillales</taxon>
        <taxon>Staphylococcaceae</taxon>
        <taxon>Salinicoccus</taxon>
    </lineage>
</organism>
<dbReference type="InterPro" id="IPR050266">
    <property type="entry name" value="AB_hydrolase_sf"/>
</dbReference>
<dbReference type="PANTHER" id="PTHR43798:SF33">
    <property type="entry name" value="HYDROLASE, PUTATIVE (AFU_ORTHOLOGUE AFUA_2G14860)-RELATED"/>
    <property type="match status" value="1"/>
</dbReference>
<dbReference type="GO" id="GO:0016020">
    <property type="term" value="C:membrane"/>
    <property type="evidence" value="ECO:0007669"/>
    <property type="project" value="TreeGrafter"/>
</dbReference>
<feature type="active site" description="Nucleophile" evidence="2">
    <location>
        <position position="81"/>
    </location>
</feature>
<evidence type="ECO:0000313" key="4">
    <source>
        <dbReference type="EMBL" id="SOC42629.1"/>
    </source>
</evidence>
<dbReference type="GO" id="GO:0052689">
    <property type="term" value="F:carboxylic ester hydrolase activity"/>
    <property type="evidence" value="ECO:0007669"/>
    <property type="project" value="InterPro"/>
</dbReference>
<dbReference type="PANTHER" id="PTHR43798">
    <property type="entry name" value="MONOACYLGLYCEROL LIPASE"/>
    <property type="match status" value="1"/>
</dbReference>
<dbReference type="EMBL" id="OBQF01000004">
    <property type="protein sequence ID" value="SOC42629.1"/>
    <property type="molecule type" value="Genomic_DNA"/>
</dbReference>
<dbReference type="Pfam" id="PF12697">
    <property type="entry name" value="Abhydrolase_6"/>
    <property type="match status" value="1"/>
</dbReference>
<gene>
    <name evidence="4" type="ORF">SAMN05878391_1688</name>
</gene>
<evidence type="ECO:0000256" key="1">
    <source>
        <dbReference type="ARBA" id="ARBA00008645"/>
    </source>
</evidence>
<comment type="similarity">
    <text evidence="1">Belongs to the AB hydrolase superfamily.</text>
</comment>
<dbReference type="SUPFAM" id="SSF53474">
    <property type="entry name" value="alpha/beta-Hydrolases"/>
    <property type="match status" value="1"/>
</dbReference>
<evidence type="ECO:0000313" key="5">
    <source>
        <dbReference type="Proteomes" id="UP000219412"/>
    </source>
</evidence>